<dbReference type="Proteomes" id="UP000760480">
    <property type="component" value="Unassembled WGS sequence"/>
</dbReference>
<dbReference type="EMBL" id="SPMZ01000077">
    <property type="protein sequence ID" value="NMQ21160.1"/>
    <property type="molecule type" value="Genomic_DNA"/>
</dbReference>
<organism evidence="1 2">
    <name type="scientific">Candidatus Competibacter phosphatis</name>
    <dbReference type="NCBI Taxonomy" id="221280"/>
    <lineage>
        <taxon>Bacteria</taxon>
        <taxon>Pseudomonadati</taxon>
        <taxon>Pseudomonadota</taxon>
        <taxon>Gammaproteobacteria</taxon>
        <taxon>Candidatus Competibacteraceae</taxon>
        <taxon>Candidatus Competibacter</taxon>
    </lineage>
</organism>
<sequence length="340" mass="37492">MRPGKHGIARPWTSMRRGACCACGSSMWIESIRRPVIGVALLAVLPVPNVGAFDTNPAAIATPATDRAADTASRSTVTAGETLTPLPTLDELQGWRPALRGQVENPEPALRERAVRETGLQVGSQTALARISRDQNATVETVAAWLDEIYRFDQLLMEKGLVLPPIVIEARRHAEVDGARLAKIEQSYQMIETAQVVAAPPTWRDFLMAPDYPPPVKPEGALLPQNAAEERVWAEAVRQGWTQGEQQAELAFKARVGELHRAFLGRVRYLVLLERGLVTAPATRVSRRGVKLDRHELLIGRTEVTLSRFPRFRGPTRKGRLPWNALPEVLTTYDDGGSVQ</sequence>
<name>A0ABX1TNZ3_9GAMM</name>
<proteinExistence type="predicted"/>
<accession>A0ABX1TNZ3</accession>
<gene>
    <name evidence="1" type="ORF">E4P82_19335</name>
</gene>
<evidence type="ECO:0000313" key="1">
    <source>
        <dbReference type="EMBL" id="NMQ21160.1"/>
    </source>
</evidence>
<evidence type="ECO:0000313" key="2">
    <source>
        <dbReference type="Proteomes" id="UP000760480"/>
    </source>
</evidence>
<dbReference type="Pfam" id="PF16932">
    <property type="entry name" value="T4SS_TraI"/>
    <property type="match status" value="1"/>
</dbReference>
<keyword evidence="2" id="KW-1185">Reference proteome</keyword>
<reference evidence="1 2" key="1">
    <citation type="submission" date="2019-03" db="EMBL/GenBank/DDBJ databases">
        <title>Metabolic reconstructions from genomes of highly enriched 'Candidatus Accumulibacter' and 'Candidatus Competibacter' bioreactor populations.</title>
        <authorList>
            <person name="Annavajhala M.K."/>
            <person name="Welles L."/>
            <person name="Abbas B."/>
            <person name="Sorokin D."/>
            <person name="Park H."/>
            <person name="Van Loosdrecht M."/>
            <person name="Chandran K."/>
        </authorList>
    </citation>
    <scope>NUCLEOTIDE SEQUENCE [LARGE SCALE GENOMIC DNA]</scope>
    <source>
        <strain evidence="1 2">SBR_G</strain>
    </source>
</reference>
<comment type="caution">
    <text evidence="1">The sequence shown here is derived from an EMBL/GenBank/DDBJ whole genome shotgun (WGS) entry which is preliminary data.</text>
</comment>
<protein>
    <submittedName>
        <fullName evidence="1">Uncharacterized protein</fullName>
    </submittedName>
</protein>
<dbReference type="InterPro" id="IPR031618">
    <property type="entry name" value="T4SS_TraI"/>
</dbReference>